<evidence type="ECO:0000313" key="12">
    <source>
        <dbReference type="EMBL" id="MBD2702592.1"/>
    </source>
</evidence>
<dbReference type="NCBIfam" id="TIGR01009">
    <property type="entry name" value="rpsC_bact"/>
    <property type="match status" value="1"/>
</dbReference>
<feature type="domain" description="KH type-2" evidence="11">
    <location>
        <begin position="38"/>
        <end position="106"/>
    </location>
</feature>
<dbReference type="Pfam" id="PF07650">
    <property type="entry name" value="KH_2"/>
    <property type="match status" value="1"/>
</dbReference>
<organism evidence="12 13">
    <name type="scientific">Spirosoma profusum</name>
    <dbReference type="NCBI Taxonomy" id="2771354"/>
    <lineage>
        <taxon>Bacteria</taxon>
        <taxon>Pseudomonadati</taxon>
        <taxon>Bacteroidota</taxon>
        <taxon>Cytophagia</taxon>
        <taxon>Cytophagales</taxon>
        <taxon>Cytophagaceae</taxon>
        <taxon>Spirosoma</taxon>
    </lineage>
</organism>
<keyword evidence="5 8" id="KW-0687">Ribonucleoprotein</keyword>
<evidence type="ECO:0000313" key="13">
    <source>
        <dbReference type="Proteomes" id="UP000598820"/>
    </source>
</evidence>
<dbReference type="GO" id="GO:0003729">
    <property type="term" value="F:mRNA binding"/>
    <property type="evidence" value="ECO:0007669"/>
    <property type="project" value="UniProtKB-UniRule"/>
</dbReference>
<name>A0A926XXL7_9BACT</name>
<evidence type="ECO:0000256" key="9">
    <source>
        <dbReference type="RuleBase" id="RU003624"/>
    </source>
</evidence>
<dbReference type="InterPro" id="IPR005704">
    <property type="entry name" value="Ribosomal_uS3_bac-typ"/>
</dbReference>
<keyword evidence="13" id="KW-1185">Reference proteome</keyword>
<feature type="compositionally biased region" description="Gly residues" evidence="10">
    <location>
        <begin position="262"/>
        <end position="298"/>
    </location>
</feature>
<dbReference type="AlphaFoldDB" id="A0A926XXL7"/>
<dbReference type="HAMAP" id="MF_01309_B">
    <property type="entry name" value="Ribosomal_uS3_B"/>
    <property type="match status" value="1"/>
</dbReference>
<dbReference type="InterPro" id="IPR004087">
    <property type="entry name" value="KH_dom"/>
</dbReference>
<dbReference type="Pfam" id="PF00189">
    <property type="entry name" value="Ribosomal_S3_C"/>
    <property type="match status" value="1"/>
</dbReference>
<dbReference type="RefSeq" id="WP_190888450.1">
    <property type="nucleotide sequence ID" value="NZ_JACWZY010000016.1"/>
</dbReference>
<comment type="caution">
    <text evidence="12">The sequence shown here is derived from an EMBL/GenBank/DDBJ whole genome shotgun (WGS) entry which is preliminary data.</text>
</comment>
<dbReference type="InterPro" id="IPR009019">
    <property type="entry name" value="KH_sf_prok-type"/>
</dbReference>
<proteinExistence type="inferred from homology"/>
<dbReference type="InterPro" id="IPR057258">
    <property type="entry name" value="Ribosomal_uS3"/>
</dbReference>
<dbReference type="GO" id="GO:0022627">
    <property type="term" value="C:cytosolic small ribosomal subunit"/>
    <property type="evidence" value="ECO:0007669"/>
    <property type="project" value="TreeGrafter"/>
</dbReference>
<accession>A0A926XXL7</accession>
<dbReference type="Proteomes" id="UP000598820">
    <property type="component" value="Unassembled WGS sequence"/>
</dbReference>
<dbReference type="SMART" id="SM00322">
    <property type="entry name" value="KH"/>
    <property type="match status" value="1"/>
</dbReference>
<comment type="subunit">
    <text evidence="8">Part of the 30S ribosomal subunit. Forms a tight complex with proteins S10 and S14.</text>
</comment>
<dbReference type="FunFam" id="3.30.1140.32:FF:000002">
    <property type="entry name" value="30S ribosomal protein S3"/>
    <property type="match status" value="1"/>
</dbReference>
<evidence type="ECO:0000256" key="7">
    <source>
        <dbReference type="ARBA" id="ARBA00035257"/>
    </source>
</evidence>
<gene>
    <name evidence="8 12" type="primary">rpsC</name>
    <name evidence="12" type="ORF">IC229_18230</name>
</gene>
<dbReference type="EMBL" id="JACWZY010000016">
    <property type="protein sequence ID" value="MBD2702592.1"/>
    <property type="molecule type" value="Genomic_DNA"/>
</dbReference>
<evidence type="ECO:0000256" key="5">
    <source>
        <dbReference type="ARBA" id="ARBA00023274"/>
    </source>
</evidence>
<dbReference type="PROSITE" id="PS50823">
    <property type="entry name" value="KH_TYPE_2"/>
    <property type="match status" value="1"/>
</dbReference>
<reference evidence="12" key="1">
    <citation type="submission" date="2020-09" db="EMBL/GenBank/DDBJ databases">
        <authorList>
            <person name="Kim M.K."/>
        </authorList>
    </citation>
    <scope>NUCLEOTIDE SEQUENCE</scope>
    <source>
        <strain evidence="12">BT702</strain>
    </source>
</reference>
<evidence type="ECO:0000256" key="4">
    <source>
        <dbReference type="ARBA" id="ARBA00022980"/>
    </source>
</evidence>
<dbReference type="InterPro" id="IPR018280">
    <property type="entry name" value="Ribosomal_uS3_CS"/>
</dbReference>
<dbReference type="GO" id="GO:0019843">
    <property type="term" value="F:rRNA binding"/>
    <property type="evidence" value="ECO:0007669"/>
    <property type="project" value="UniProtKB-UniRule"/>
</dbReference>
<keyword evidence="3 8" id="KW-0694">RNA-binding</keyword>
<feature type="compositionally biased region" description="Basic and acidic residues" evidence="10">
    <location>
        <begin position="232"/>
        <end position="261"/>
    </location>
</feature>
<dbReference type="CDD" id="cd02412">
    <property type="entry name" value="KH-II_30S_S3"/>
    <property type="match status" value="1"/>
</dbReference>
<dbReference type="SUPFAM" id="SSF54821">
    <property type="entry name" value="Ribosomal protein S3 C-terminal domain"/>
    <property type="match status" value="1"/>
</dbReference>
<dbReference type="InterPro" id="IPR015946">
    <property type="entry name" value="KH_dom-like_a/b"/>
</dbReference>
<comment type="function">
    <text evidence="6 8">Binds the lower part of the 30S subunit head. Binds mRNA in the 70S ribosome, positioning it for translation.</text>
</comment>
<dbReference type="Gene3D" id="3.30.1140.32">
    <property type="entry name" value="Ribosomal protein S3, C-terminal domain"/>
    <property type="match status" value="1"/>
</dbReference>
<dbReference type="PROSITE" id="PS00548">
    <property type="entry name" value="RIBOSOMAL_S3"/>
    <property type="match status" value="1"/>
</dbReference>
<feature type="compositionally biased region" description="Polar residues" evidence="10">
    <location>
        <begin position="219"/>
        <end position="230"/>
    </location>
</feature>
<dbReference type="SUPFAM" id="SSF54814">
    <property type="entry name" value="Prokaryotic type KH domain (KH-domain type II)"/>
    <property type="match status" value="1"/>
</dbReference>
<keyword evidence="4 8" id="KW-0689">Ribosomal protein</keyword>
<dbReference type="GO" id="GO:0003735">
    <property type="term" value="F:structural constituent of ribosome"/>
    <property type="evidence" value="ECO:0007669"/>
    <property type="project" value="InterPro"/>
</dbReference>
<dbReference type="GO" id="GO:0006412">
    <property type="term" value="P:translation"/>
    <property type="evidence" value="ECO:0007669"/>
    <property type="project" value="UniProtKB-UniRule"/>
</dbReference>
<evidence type="ECO:0000256" key="8">
    <source>
        <dbReference type="HAMAP-Rule" id="MF_01309"/>
    </source>
</evidence>
<keyword evidence="2 8" id="KW-0699">rRNA-binding</keyword>
<dbReference type="PANTHER" id="PTHR11760:SF19">
    <property type="entry name" value="SMALL RIBOSOMAL SUBUNIT PROTEIN US3C"/>
    <property type="match status" value="1"/>
</dbReference>
<dbReference type="InterPro" id="IPR036419">
    <property type="entry name" value="Ribosomal_S3_C_sf"/>
</dbReference>
<evidence type="ECO:0000256" key="10">
    <source>
        <dbReference type="SAM" id="MobiDB-lite"/>
    </source>
</evidence>
<evidence type="ECO:0000256" key="3">
    <source>
        <dbReference type="ARBA" id="ARBA00022884"/>
    </source>
</evidence>
<evidence type="ECO:0000256" key="2">
    <source>
        <dbReference type="ARBA" id="ARBA00022730"/>
    </source>
</evidence>
<evidence type="ECO:0000256" key="6">
    <source>
        <dbReference type="ARBA" id="ARBA00024998"/>
    </source>
</evidence>
<dbReference type="InterPro" id="IPR001351">
    <property type="entry name" value="Ribosomal_uS3_C"/>
</dbReference>
<dbReference type="InterPro" id="IPR004044">
    <property type="entry name" value="KH_dom_type_2"/>
</dbReference>
<protein>
    <recommendedName>
        <fullName evidence="7 8">Small ribosomal subunit protein uS3</fullName>
    </recommendedName>
</protein>
<dbReference type="PANTHER" id="PTHR11760">
    <property type="entry name" value="30S/40S RIBOSOMAL PROTEIN S3"/>
    <property type="match status" value="1"/>
</dbReference>
<evidence type="ECO:0000256" key="1">
    <source>
        <dbReference type="ARBA" id="ARBA00010761"/>
    </source>
</evidence>
<sequence length="298" mass="31914">MGQKINPIGLRLGIVRGWESSWYGGKEFADKLVEDEKIRKYVAARIPKGAIARVVIERTLKRVTLTIHTARPGIVIGKGGGEVDKIKEELKKVTGKDVQINIFEIKRPEVDAKLVGEAIAQQLQARISFRRAMKQAIQSALRVGAQGIKVKVSGRLGGAEIARSEQYKEGRVPLHTLRADIDYAISEAQTVYGKIGIKVWIFKGEVYGKRDLSPAAMMSQAQAGERSASSNDRGDRRGPRGDREGNDRGGRGRGDRNDRGGNNRGGGGQGGNRGGGGQGGNRGGGGGQGGNRGGGPRR</sequence>
<comment type="similarity">
    <text evidence="1 8 9">Belongs to the universal ribosomal protein uS3 family.</text>
</comment>
<dbReference type="FunFam" id="3.30.300.20:FF:000001">
    <property type="entry name" value="30S ribosomal protein S3"/>
    <property type="match status" value="1"/>
</dbReference>
<evidence type="ECO:0000259" key="11">
    <source>
        <dbReference type="PROSITE" id="PS50823"/>
    </source>
</evidence>
<feature type="region of interest" description="Disordered" evidence="10">
    <location>
        <begin position="217"/>
        <end position="298"/>
    </location>
</feature>
<dbReference type="Gene3D" id="3.30.300.20">
    <property type="match status" value="1"/>
</dbReference>